<evidence type="ECO:0000256" key="1">
    <source>
        <dbReference type="ARBA" id="ARBA00023015"/>
    </source>
</evidence>
<feature type="domain" description="HTH arsR-type" evidence="4">
    <location>
        <begin position="31"/>
        <end position="121"/>
    </location>
</feature>
<dbReference type="PANTHER" id="PTHR33154:SF18">
    <property type="entry name" value="ARSENICAL RESISTANCE OPERON REPRESSOR"/>
    <property type="match status" value="1"/>
</dbReference>
<evidence type="ECO:0000259" key="4">
    <source>
        <dbReference type="PROSITE" id="PS50987"/>
    </source>
</evidence>
<evidence type="ECO:0000313" key="5">
    <source>
        <dbReference type="EMBL" id="NYG36099.1"/>
    </source>
</evidence>
<organism evidence="5 6">
    <name type="scientific">Janibacter alkaliphilus</name>
    <dbReference type="NCBI Taxonomy" id="1069963"/>
    <lineage>
        <taxon>Bacteria</taxon>
        <taxon>Bacillati</taxon>
        <taxon>Actinomycetota</taxon>
        <taxon>Actinomycetes</taxon>
        <taxon>Micrococcales</taxon>
        <taxon>Intrasporangiaceae</taxon>
        <taxon>Janibacter</taxon>
    </lineage>
</organism>
<reference evidence="5 6" key="1">
    <citation type="submission" date="2020-07" db="EMBL/GenBank/DDBJ databases">
        <title>Sequencing the genomes of 1000 actinobacteria strains.</title>
        <authorList>
            <person name="Klenk H.-P."/>
        </authorList>
    </citation>
    <scope>NUCLEOTIDE SEQUENCE [LARGE SCALE GENOMIC DNA]</scope>
    <source>
        <strain evidence="5 6">DSM 24723</strain>
    </source>
</reference>
<dbReference type="SUPFAM" id="SSF46785">
    <property type="entry name" value="Winged helix' DNA-binding domain"/>
    <property type="match status" value="1"/>
</dbReference>
<protein>
    <submittedName>
        <fullName evidence="5">ArsR family transcriptional regulator</fullName>
    </submittedName>
</protein>
<keyword evidence="2" id="KW-0238">DNA-binding</keyword>
<dbReference type="PROSITE" id="PS00846">
    <property type="entry name" value="HTH_ARSR_1"/>
    <property type="match status" value="1"/>
</dbReference>
<dbReference type="Pfam" id="PF01022">
    <property type="entry name" value="HTH_5"/>
    <property type="match status" value="1"/>
</dbReference>
<sequence>MTATIGDPAPDQGQDQGRDETVCVPLAGPALPLDEARRRAELLKVVADPVRLQLLSLILGAPGQESCVCDMTAQVDVSQPTVSHHLKQLVEAGLLERERRGSWAWFHLRPERLEEIRAALP</sequence>
<evidence type="ECO:0000256" key="2">
    <source>
        <dbReference type="ARBA" id="ARBA00023125"/>
    </source>
</evidence>
<dbReference type="RefSeq" id="WP_179461662.1">
    <property type="nucleotide sequence ID" value="NZ_JACBZX010000001.1"/>
</dbReference>
<evidence type="ECO:0000256" key="3">
    <source>
        <dbReference type="ARBA" id="ARBA00023163"/>
    </source>
</evidence>
<keyword evidence="6" id="KW-1185">Reference proteome</keyword>
<dbReference type="InterPro" id="IPR036390">
    <property type="entry name" value="WH_DNA-bd_sf"/>
</dbReference>
<comment type="caution">
    <text evidence="5">The sequence shown here is derived from an EMBL/GenBank/DDBJ whole genome shotgun (WGS) entry which is preliminary data.</text>
</comment>
<dbReference type="Proteomes" id="UP000592181">
    <property type="component" value="Unassembled WGS sequence"/>
</dbReference>
<dbReference type="Gene3D" id="1.10.10.10">
    <property type="entry name" value="Winged helix-like DNA-binding domain superfamily/Winged helix DNA-binding domain"/>
    <property type="match status" value="1"/>
</dbReference>
<dbReference type="PROSITE" id="PS50987">
    <property type="entry name" value="HTH_ARSR_2"/>
    <property type="match status" value="1"/>
</dbReference>
<gene>
    <name evidence="5" type="ORF">BJY28_000568</name>
</gene>
<dbReference type="AlphaFoldDB" id="A0A852WZR4"/>
<evidence type="ECO:0000313" key="6">
    <source>
        <dbReference type="Proteomes" id="UP000592181"/>
    </source>
</evidence>
<dbReference type="InterPro" id="IPR011991">
    <property type="entry name" value="ArsR-like_HTH"/>
</dbReference>
<keyword evidence="1" id="KW-0805">Transcription regulation</keyword>
<dbReference type="GO" id="GO:0003677">
    <property type="term" value="F:DNA binding"/>
    <property type="evidence" value="ECO:0007669"/>
    <property type="project" value="UniProtKB-KW"/>
</dbReference>
<name>A0A852WZR4_9MICO</name>
<proteinExistence type="predicted"/>
<dbReference type="InterPro" id="IPR036388">
    <property type="entry name" value="WH-like_DNA-bd_sf"/>
</dbReference>
<dbReference type="InterPro" id="IPR018334">
    <property type="entry name" value="ArsR_HTH"/>
</dbReference>
<dbReference type="GO" id="GO:0003700">
    <property type="term" value="F:DNA-binding transcription factor activity"/>
    <property type="evidence" value="ECO:0007669"/>
    <property type="project" value="InterPro"/>
</dbReference>
<dbReference type="InterPro" id="IPR051081">
    <property type="entry name" value="HTH_MetalResp_TranReg"/>
</dbReference>
<dbReference type="CDD" id="cd00090">
    <property type="entry name" value="HTH_ARSR"/>
    <property type="match status" value="1"/>
</dbReference>
<accession>A0A852WZR4</accession>
<dbReference type="SMART" id="SM00418">
    <property type="entry name" value="HTH_ARSR"/>
    <property type="match status" value="1"/>
</dbReference>
<dbReference type="PANTHER" id="PTHR33154">
    <property type="entry name" value="TRANSCRIPTIONAL REGULATOR, ARSR FAMILY"/>
    <property type="match status" value="1"/>
</dbReference>
<dbReference type="NCBIfam" id="NF033788">
    <property type="entry name" value="HTH_metalloreg"/>
    <property type="match status" value="1"/>
</dbReference>
<dbReference type="EMBL" id="JACBZX010000001">
    <property type="protein sequence ID" value="NYG36099.1"/>
    <property type="molecule type" value="Genomic_DNA"/>
</dbReference>
<dbReference type="InterPro" id="IPR001845">
    <property type="entry name" value="HTH_ArsR_DNA-bd_dom"/>
</dbReference>
<keyword evidence="3" id="KW-0804">Transcription</keyword>
<dbReference type="PRINTS" id="PR00778">
    <property type="entry name" value="HTHARSR"/>
</dbReference>